<dbReference type="GO" id="GO:0098552">
    <property type="term" value="C:side of membrane"/>
    <property type="evidence" value="ECO:0007669"/>
    <property type="project" value="UniProtKB-KW"/>
</dbReference>
<feature type="compositionally biased region" description="Polar residues" evidence="8">
    <location>
        <begin position="354"/>
        <end position="363"/>
    </location>
</feature>
<evidence type="ECO:0000256" key="3">
    <source>
        <dbReference type="ARBA" id="ARBA00022475"/>
    </source>
</evidence>
<keyword evidence="3" id="KW-1003">Cell membrane</keyword>
<dbReference type="FunFam" id="2.30.180.10:FF:000008">
    <property type="entry name" value="Fasciclin-like arabinogalactan protein 10"/>
    <property type="match status" value="1"/>
</dbReference>
<dbReference type="OrthoDB" id="538223at2759"/>
<sequence>MAMGTLPASLLFIVVVLSSLLPSAIEGHNITSILHKLPEYSVYNSLLTKTKVAEEVNSRSPLTVLVLPNGPMTSFASSHHRIFPALQNSLRLLVLLDYFDPQKLYDLPGGTTLSATLYQATGTASGDNGFVNITDLGGGRVAFGSAASGSKVSSVYTKSIRQIPQSISVLEISSPIVFPGLLDGPSSADVNLTALLEKSGCRTFAFLLSSSGMIKELQAAMEKGLTLFAPNDEAFKAKGVTDLSALSNADLVTLLQYHAIEAYIPINSLKAARRPIATMASGGPGNYELTTSFEGNDVTIHTGVDSSRIVSTILDETPVCILTVDRVLLPAELFGMALSPAPIPVVMSPSPSPTARSQDSSKAPSVAAESPQHTSVPTPAVSPKIGAQRDDDKSGVGKAVSTWVVTAVVAAASWPLF</sequence>
<dbReference type="SUPFAM" id="SSF82153">
    <property type="entry name" value="FAS1 domain"/>
    <property type="match status" value="2"/>
</dbReference>
<evidence type="ECO:0000256" key="5">
    <source>
        <dbReference type="ARBA" id="ARBA00022729"/>
    </source>
</evidence>
<evidence type="ECO:0000256" key="8">
    <source>
        <dbReference type="SAM" id="MobiDB-lite"/>
    </source>
</evidence>
<evidence type="ECO:0000256" key="1">
    <source>
        <dbReference type="ARBA" id="ARBA00004609"/>
    </source>
</evidence>
<dbReference type="AlphaFoldDB" id="A0A835UIM4"/>
<keyword evidence="4" id="KW-0336">GPI-anchor</keyword>
<feature type="chain" id="PRO_5032647360" description="FAS1 domain-containing protein" evidence="9">
    <location>
        <begin position="28"/>
        <end position="417"/>
    </location>
</feature>
<proteinExistence type="inferred from homology"/>
<feature type="region of interest" description="Disordered" evidence="8">
    <location>
        <begin position="348"/>
        <end position="396"/>
    </location>
</feature>
<dbReference type="InterPro" id="IPR036378">
    <property type="entry name" value="FAS1_dom_sf"/>
</dbReference>
<keyword evidence="5 9" id="KW-0732">Signal</keyword>
<dbReference type="PANTHER" id="PTHR32382:SF5">
    <property type="entry name" value="FASCICLIN-LIKE ARABINOGALACTAN PROTEIN 8"/>
    <property type="match status" value="1"/>
</dbReference>
<feature type="domain" description="FAS1" evidence="10">
    <location>
        <begin position="188"/>
        <end position="328"/>
    </location>
</feature>
<dbReference type="Proteomes" id="UP000636800">
    <property type="component" value="Chromosome 11"/>
</dbReference>
<comment type="caution">
    <text evidence="11">The sequence shown here is derived from an EMBL/GenBank/DDBJ whole genome shotgun (WGS) entry which is preliminary data.</text>
</comment>
<feature type="signal peptide" evidence="9">
    <location>
        <begin position="1"/>
        <end position="27"/>
    </location>
</feature>
<evidence type="ECO:0000256" key="6">
    <source>
        <dbReference type="ARBA" id="ARBA00023136"/>
    </source>
</evidence>
<dbReference type="Gene3D" id="2.30.180.10">
    <property type="entry name" value="FAS1 domain"/>
    <property type="match status" value="1"/>
</dbReference>
<evidence type="ECO:0000313" key="11">
    <source>
        <dbReference type="EMBL" id="KAG0460781.1"/>
    </source>
</evidence>
<dbReference type="PROSITE" id="PS50213">
    <property type="entry name" value="FAS1"/>
    <property type="match status" value="1"/>
</dbReference>
<keyword evidence="12" id="KW-1185">Reference proteome</keyword>
<dbReference type="InterPro" id="IPR000782">
    <property type="entry name" value="FAS1_domain"/>
</dbReference>
<organism evidence="11 12">
    <name type="scientific">Vanilla planifolia</name>
    <name type="common">Vanilla</name>
    <dbReference type="NCBI Taxonomy" id="51239"/>
    <lineage>
        <taxon>Eukaryota</taxon>
        <taxon>Viridiplantae</taxon>
        <taxon>Streptophyta</taxon>
        <taxon>Embryophyta</taxon>
        <taxon>Tracheophyta</taxon>
        <taxon>Spermatophyta</taxon>
        <taxon>Magnoliopsida</taxon>
        <taxon>Liliopsida</taxon>
        <taxon>Asparagales</taxon>
        <taxon>Orchidaceae</taxon>
        <taxon>Vanilloideae</taxon>
        <taxon>Vanilleae</taxon>
        <taxon>Vanilla</taxon>
    </lineage>
</organism>
<dbReference type="InterPro" id="IPR033254">
    <property type="entry name" value="Plant_FLA"/>
</dbReference>
<evidence type="ECO:0000256" key="7">
    <source>
        <dbReference type="ARBA" id="ARBA00023288"/>
    </source>
</evidence>
<evidence type="ECO:0000256" key="9">
    <source>
        <dbReference type="SAM" id="SignalP"/>
    </source>
</evidence>
<accession>A0A835UIM4</accession>
<keyword evidence="4" id="KW-0325">Glycoprotein</keyword>
<dbReference type="Pfam" id="PF02469">
    <property type="entry name" value="Fasciclin"/>
    <property type="match status" value="1"/>
</dbReference>
<evidence type="ECO:0000256" key="4">
    <source>
        <dbReference type="ARBA" id="ARBA00022622"/>
    </source>
</evidence>
<evidence type="ECO:0000313" key="12">
    <source>
        <dbReference type="Proteomes" id="UP000636800"/>
    </source>
</evidence>
<comment type="subcellular location">
    <subcellularLocation>
        <location evidence="1">Cell membrane</location>
        <topology evidence="1">Lipid-anchor</topology>
        <topology evidence="1">GPI-anchor</topology>
    </subcellularLocation>
</comment>
<comment type="similarity">
    <text evidence="2">Belongs to the fasciclin-like AGP family.</text>
</comment>
<gene>
    <name evidence="11" type="ORF">HPP92_021078</name>
</gene>
<reference evidence="11 12" key="1">
    <citation type="journal article" date="2020" name="Nat. Food">
        <title>A phased Vanilla planifolia genome enables genetic improvement of flavour and production.</title>
        <authorList>
            <person name="Hasing T."/>
            <person name="Tang H."/>
            <person name="Brym M."/>
            <person name="Khazi F."/>
            <person name="Huang T."/>
            <person name="Chambers A.H."/>
        </authorList>
    </citation>
    <scope>NUCLEOTIDE SEQUENCE [LARGE SCALE GENOMIC DNA]</scope>
    <source>
        <tissue evidence="11">Leaf</tissue>
    </source>
</reference>
<keyword evidence="7" id="KW-0449">Lipoprotein</keyword>
<evidence type="ECO:0000259" key="10">
    <source>
        <dbReference type="PROSITE" id="PS50213"/>
    </source>
</evidence>
<protein>
    <recommendedName>
        <fullName evidence="10">FAS1 domain-containing protein</fullName>
    </recommendedName>
</protein>
<dbReference type="EMBL" id="JADCNL010000011">
    <property type="protein sequence ID" value="KAG0460781.1"/>
    <property type="molecule type" value="Genomic_DNA"/>
</dbReference>
<keyword evidence="6" id="KW-0472">Membrane</keyword>
<name>A0A835UIM4_VANPL</name>
<dbReference type="SMART" id="SM00554">
    <property type="entry name" value="FAS1"/>
    <property type="match status" value="1"/>
</dbReference>
<evidence type="ECO:0000256" key="2">
    <source>
        <dbReference type="ARBA" id="ARBA00007843"/>
    </source>
</evidence>
<dbReference type="PANTHER" id="PTHR32382">
    <property type="entry name" value="FASCICLIN-LIKE ARABINOGALACTAN PROTEIN"/>
    <property type="match status" value="1"/>
</dbReference>
<dbReference type="GO" id="GO:0005886">
    <property type="term" value="C:plasma membrane"/>
    <property type="evidence" value="ECO:0007669"/>
    <property type="project" value="UniProtKB-SubCell"/>
</dbReference>